<dbReference type="PANTHER" id="PTHR42928">
    <property type="entry name" value="TRICARBOXYLATE-BINDING PROTEIN"/>
    <property type="match status" value="1"/>
</dbReference>
<accession>A0A9X0R3D5</accession>
<dbReference type="Gene3D" id="3.40.190.10">
    <property type="entry name" value="Periplasmic binding protein-like II"/>
    <property type="match status" value="1"/>
</dbReference>
<dbReference type="Proteomes" id="UP000600101">
    <property type="component" value="Unassembled WGS sequence"/>
</dbReference>
<name>A0A9X0R3D5_9PROT</name>
<dbReference type="PANTHER" id="PTHR42928:SF5">
    <property type="entry name" value="BLR1237 PROTEIN"/>
    <property type="match status" value="1"/>
</dbReference>
<evidence type="ECO:0000313" key="3">
    <source>
        <dbReference type="Proteomes" id="UP000600101"/>
    </source>
</evidence>
<proteinExistence type="inferred from homology"/>
<evidence type="ECO:0000313" key="2">
    <source>
        <dbReference type="EMBL" id="MBC4018905.1"/>
    </source>
</evidence>
<dbReference type="AlphaFoldDB" id="A0A9X0R3D5"/>
<protein>
    <submittedName>
        <fullName evidence="2">Tripartite tricarboxylate transporter substrate binding protein</fullName>
    </submittedName>
</protein>
<dbReference type="RefSeq" id="WP_186773645.1">
    <property type="nucleotide sequence ID" value="NZ_JACOMF010000091.1"/>
</dbReference>
<dbReference type="InterPro" id="IPR005064">
    <property type="entry name" value="BUG"/>
</dbReference>
<dbReference type="InterPro" id="IPR042100">
    <property type="entry name" value="Bug_dom1"/>
</dbReference>
<dbReference type="Gene3D" id="3.40.190.150">
    <property type="entry name" value="Bordetella uptake gene, domain 1"/>
    <property type="match status" value="1"/>
</dbReference>
<reference evidence="2" key="1">
    <citation type="submission" date="2020-08" db="EMBL/GenBank/DDBJ databases">
        <authorList>
            <person name="Hu Y."/>
            <person name="Nguyen S.V."/>
            <person name="Li F."/>
            <person name="Fanning S."/>
        </authorList>
    </citation>
    <scope>NUCLEOTIDE SEQUENCE</scope>
    <source>
        <strain evidence="2">SYSU D8009</strain>
    </source>
</reference>
<dbReference type="SUPFAM" id="SSF53850">
    <property type="entry name" value="Periplasmic binding protein-like II"/>
    <property type="match status" value="1"/>
</dbReference>
<organism evidence="2 3">
    <name type="scientific">Siccirubricoccus deserti</name>
    <dbReference type="NCBI Taxonomy" id="2013562"/>
    <lineage>
        <taxon>Bacteria</taxon>
        <taxon>Pseudomonadati</taxon>
        <taxon>Pseudomonadota</taxon>
        <taxon>Alphaproteobacteria</taxon>
        <taxon>Acetobacterales</taxon>
        <taxon>Roseomonadaceae</taxon>
        <taxon>Siccirubricoccus</taxon>
    </lineage>
</organism>
<dbReference type="Pfam" id="PF03401">
    <property type="entry name" value="TctC"/>
    <property type="match status" value="1"/>
</dbReference>
<keyword evidence="3" id="KW-1185">Reference proteome</keyword>
<evidence type="ECO:0000256" key="1">
    <source>
        <dbReference type="ARBA" id="ARBA00006987"/>
    </source>
</evidence>
<comment type="similarity">
    <text evidence="1">Belongs to the UPF0065 (bug) family.</text>
</comment>
<dbReference type="PIRSF" id="PIRSF017082">
    <property type="entry name" value="YflP"/>
    <property type="match status" value="1"/>
</dbReference>
<comment type="caution">
    <text evidence="2">The sequence shown here is derived from an EMBL/GenBank/DDBJ whole genome shotgun (WGS) entry which is preliminary data.</text>
</comment>
<dbReference type="EMBL" id="JACOMF010000091">
    <property type="protein sequence ID" value="MBC4018905.1"/>
    <property type="molecule type" value="Genomic_DNA"/>
</dbReference>
<dbReference type="CDD" id="cd13578">
    <property type="entry name" value="PBP2_Bug27"/>
    <property type="match status" value="1"/>
</dbReference>
<sequence length="321" mass="33018">MNRRHLLGAAAALAAAGGAARAEWAPSQPIRLIVPYPAGGTTDVLGRMVAEGLAERLGRPVVVDNRSGASGIIGSEFVQKAAPDGHTLLFVASGHAVLKALYPNLAFDPVDDFTPIAPIAGTAYALVAHPGLGVTTLAQLVALAKEKPGTLSFASTGMGTAQHLSGELFKRLAAIDIVHVPYRGSGTVRADLLTGRVPMMFENLALMAPVLKRGELRGLAVTSAQPSPLVPEIPTMAAEGYPAATIEGWFGLLGPKGLPPEAVAALNAAANATLRNPAVLEKLAGLGARVIGGSPADLGTLIRSEGSRWGKVIRDANIRPE</sequence>
<gene>
    <name evidence="2" type="ORF">H7965_27010</name>
</gene>